<dbReference type="Pfam" id="PF12850">
    <property type="entry name" value="Metallophos_2"/>
    <property type="match status" value="1"/>
</dbReference>
<proteinExistence type="inferred from homology"/>
<protein>
    <submittedName>
        <fullName evidence="3">Metallophosphoesterase</fullName>
    </submittedName>
</protein>
<organism evidence="3 4">
    <name type="scientific">Opitutus terrae (strain DSM 11246 / JCM 15787 / PB90-1)</name>
    <dbReference type="NCBI Taxonomy" id="452637"/>
    <lineage>
        <taxon>Bacteria</taxon>
        <taxon>Pseudomonadati</taxon>
        <taxon>Verrucomicrobiota</taxon>
        <taxon>Opitutia</taxon>
        <taxon>Opitutales</taxon>
        <taxon>Opitutaceae</taxon>
        <taxon>Opitutus</taxon>
    </lineage>
</organism>
<reference evidence="3 4" key="1">
    <citation type="journal article" date="2011" name="J. Bacteriol.">
        <title>Genome sequence of the verrucomicrobium Opitutus terrae PB90-1, an abundant inhabitant of rice paddy soil ecosystems.</title>
        <authorList>
            <person name="van Passel M.W."/>
            <person name="Kant R."/>
            <person name="Palva A."/>
            <person name="Copeland A."/>
            <person name="Lucas S."/>
            <person name="Lapidus A."/>
            <person name="Glavina del Rio T."/>
            <person name="Pitluck S."/>
            <person name="Goltsman E."/>
            <person name="Clum A."/>
            <person name="Sun H."/>
            <person name="Schmutz J."/>
            <person name="Larimer F.W."/>
            <person name="Land M.L."/>
            <person name="Hauser L."/>
            <person name="Kyrpides N."/>
            <person name="Mikhailova N."/>
            <person name="Richardson P.P."/>
            <person name="Janssen P.H."/>
            <person name="de Vos W.M."/>
            <person name="Smidt H."/>
        </authorList>
    </citation>
    <scope>NUCLEOTIDE SEQUENCE [LARGE SCALE GENOMIC DNA]</scope>
    <source>
        <strain evidence="4">DSM 11246 / JCM 15787 / PB90-1</strain>
    </source>
</reference>
<sequence length="274" mass="30468">MPAEPIRILSDLHYGDRASSLTRLEQLHPLFEGATRIVLNGDTLDTRPGADPRATLGLWAAVSEFFSRAASPVTLLTGNHDPDISAQHHIDFGPAVLITHGDALFDDLVPWSQDAPLARRLVAEELAALPPGEREQLHARLGAFRRAAAAIPQRHQSEPHGLKYLIGFLQDTVWPPTRVLRVLRAWHVTPQLAETFVAHHRPKARFLAMGHTHRLGVRRTARGLTVLNTGSFCPPCHPGVIELTSDRLVLRRVERHRSDYHLGRTLAEFPLAQS</sequence>
<dbReference type="EMBL" id="CP001032">
    <property type="protein sequence ID" value="ACB75660.1"/>
    <property type="molecule type" value="Genomic_DNA"/>
</dbReference>
<dbReference type="AlphaFoldDB" id="B1ZS61"/>
<accession>B1ZS61</accession>
<keyword evidence="4" id="KW-1185">Reference proteome</keyword>
<comment type="similarity">
    <text evidence="1">Belongs to the metallophosphoesterase superfamily. YfcE family.</text>
</comment>
<name>B1ZS61_OPITP</name>
<dbReference type="InterPro" id="IPR029052">
    <property type="entry name" value="Metallo-depent_PP-like"/>
</dbReference>
<dbReference type="OrthoDB" id="193448at2"/>
<dbReference type="SUPFAM" id="SSF56300">
    <property type="entry name" value="Metallo-dependent phosphatases"/>
    <property type="match status" value="1"/>
</dbReference>
<dbReference type="eggNOG" id="COG0639">
    <property type="taxonomic scope" value="Bacteria"/>
</dbReference>
<dbReference type="KEGG" id="ote:Oter_2378"/>
<dbReference type="InterPro" id="IPR024654">
    <property type="entry name" value="Calcineurin-like_PHP_lpxH"/>
</dbReference>
<evidence type="ECO:0000259" key="2">
    <source>
        <dbReference type="Pfam" id="PF12850"/>
    </source>
</evidence>
<evidence type="ECO:0000313" key="4">
    <source>
        <dbReference type="Proteomes" id="UP000007013"/>
    </source>
</evidence>
<dbReference type="Gene3D" id="3.60.21.10">
    <property type="match status" value="1"/>
</dbReference>
<dbReference type="STRING" id="452637.Oter_2378"/>
<dbReference type="HOGENOM" id="CLU_956281_0_0_0"/>
<dbReference type="RefSeq" id="WP_012375197.1">
    <property type="nucleotide sequence ID" value="NC_010571.1"/>
</dbReference>
<evidence type="ECO:0000256" key="1">
    <source>
        <dbReference type="ARBA" id="ARBA00008950"/>
    </source>
</evidence>
<gene>
    <name evidence="3" type="ordered locus">Oter_2378</name>
</gene>
<evidence type="ECO:0000313" key="3">
    <source>
        <dbReference type="EMBL" id="ACB75660.1"/>
    </source>
</evidence>
<feature type="domain" description="Calcineurin-like phosphoesterase" evidence="2">
    <location>
        <begin position="6"/>
        <end position="237"/>
    </location>
</feature>
<dbReference type="Proteomes" id="UP000007013">
    <property type="component" value="Chromosome"/>
</dbReference>